<dbReference type="InterPro" id="IPR042175">
    <property type="entry name" value="Cell/Rod_MreC_2"/>
</dbReference>
<reference evidence="8" key="2">
    <citation type="journal article" date="2021" name="Syst. Appl. Microbiol.">
        <title>Roseomonas hellenica sp. nov., isolated from roots of wild-growing Alkanna tinctoria.</title>
        <authorList>
            <person name="Rat A."/>
            <person name="Naranjo H.D."/>
            <person name="Lebbe L."/>
            <person name="Cnockaert M."/>
            <person name="Krigas N."/>
            <person name="Grigoriadou K."/>
            <person name="Maloupa E."/>
            <person name="Willems A."/>
        </authorList>
    </citation>
    <scope>NUCLEOTIDE SEQUENCE</scope>
    <source>
        <strain evidence="8">LMG 28251</strain>
    </source>
</reference>
<protein>
    <recommendedName>
        <fullName evidence="2 5">Cell shape-determining protein MreC</fullName>
    </recommendedName>
    <alternativeName>
        <fullName evidence="4 5">Cell shape protein MreC</fullName>
    </alternativeName>
</protein>
<dbReference type="PANTHER" id="PTHR34138">
    <property type="entry name" value="CELL SHAPE-DETERMINING PROTEIN MREC"/>
    <property type="match status" value="1"/>
</dbReference>
<evidence type="ECO:0000313" key="8">
    <source>
        <dbReference type="EMBL" id="MBR0656961.1"/>
    </source>
</evidence>
<dbReference type="InterPro" id="IPR042177">
    <property type="entry name" value="Cell/Rod_1"/>
</dbReference>
<dbReference type="AlphaFoldDB" id="A0AAF1K7A9"/>
<comment type="similarity">
    <text evidence="1 5">Belongs to the MreC family.</text>
</comment>
<evidence type="ECO:0000256" key="3">
    <source>
        <dbReference type="ARBA" id="ARBA00022960"/>
    </source>
</evidence>
<comment type="caution">
    <text evidence="8">The sequence shown here is derived from an EMBL/GenBank/DDBJ whole genome shotgun (WGS) entry which is preliminary data.</text>
</comment>
<evidence type="ECO:0000313" key="9">
    <source>
        <dbReference type="Proteomes" id="UP001196068"/>
    </source>
</evidence>
<feature type="coiled-coil region" evidence="6">
    <location>
        <begin position="73"/>
        <end position="103"/>
    </location>
</feature>
<dbReference type="PANTHER" id="PTHR34138:SF1">
    <property type="entry name" value="CELL SHAPE-DETERMINING PROTEIN MREC"/>
    <property type="match status" value="1"/>
</dbReference>
<keyword evidence="3 5" id="KW-0133">Cell shape</keyword>
<dbReference type="InterPro" id="IPR055342">
    <property type="entry name" value="MreC_beta-barrel_core"/>
</dbReference>
<dbReference type="Proteomes" id="UP001196068">
    <property type="component" value="Unassembled WGS sequence"/>
</dbReference>
<keyword evidence="9" id="KW-1185">Reference proteome</keyword>
<evidence type="ECO:0000256" key="6">
    <source>
        <dbReference type="SAM" id="Coils"/>
    </source>
</evidence>
<feature type="domain" description="Rod shape-determining protein MreC beta-barrel core" evidence="7">
    <location>
        <begin position="146"/>
        <end position="264"/>
    </location>
</feature>
<evidence type="ECO:0000256" key="4">
    <source>
        <dbReference type="ARBA" id="ARBA00032089"/>
    </source>
</evidence>
<sequence>MIRLSIPLRQALSRLTLPLMVAAAFGTMLLGKADTVIAERARTALADALAPLYAVMAEPLRAVQDGLDEARSLLQLRTDNARLREENERLRRWHAAALALEAENVMLRRQTNFVPDSTPSFNTARVVADGGGTYARAVLLATLPGQPVRKGQVALDERGLVGRVTEVGSRSARVLLATDMNSRVPITLEGSRVRAMMLGTNGGRPRIAHWPEGSVPQEGERIVTSAEAGAFPAGLPVGVVRFSPSGAAEVELFAQLDRLDMVRLFDFGLRGILPPESVARPEPRPQRR</sequence>
<evidence type="ECO:0000256" key="5">
    <source>
        <dbReference type="PIRNR" id="PIRNR038471"/>
    </source>
</evidence>
<dbReference type="RefSeq" id="WP_211875829.1">
    <property type="nucleotide sequence ID" value="NZ_JAAEDH010000024.1"/>
</dbReference>
<evidence type="ECO:0000256" key="1">
    <source>
        <dbReference type="ARBA" id="ARBA00009369"/>
    </source>
</evidence>
<dbReference type="Gene3D" id="2.40.10.340">
    <property type="entry name" value="Rod shape-determining protein MreC, domain 1"/>
    <property type="match status" value="1"/>
</dbReference>
<evidence type="ECO:0000259" key="7">
    <source>
        <dbReference type="Pfam" id="PF04085"/>
    </source>
</evidence>
<dbReference type="Pfam" id="PF04085">
    <property type="entry name" value="MreC"/>
    <property type="match status" value="1"/>
</dbReference>
<name>A0AAF1K7A9_9PROT</name>
<dbReference type="EMBL" id="JAAEDH010000024">
    <property type="protein sequence ID" value="MBR0656961.1"/>
    <property type="molecule type" value="Genomic_DNA"/>
</dbReference>
<keyword evidence="6" id="KW-0175">Coiled coil</keyword>
<comment type="function">
    <text evidence="5">Involved in formation and maintenance of cell shape.</text>
</comment>
<reference evidence="8" key="1">
    <citation type="submission" date="2020-01" db="EMBL/GenBank/DDBJ databases">
        <authorList>
            <person name="Rat A."/>
        </authorList>
    </citation>
    <scope>NUCLEOTIDE SEQUENCE</scope>
    <source>
        <strain evidence="8">LMG 28251</strain>
    </source>
</reference>
<dbReference type="GO" id="GO:0005886">
    <property type="term" value="C:plasma membrane"/>
    <property type="evidence" value="ECO:0007669"/>
    <property type="project" value="TreeGrafter"/>
</dbReference>
<dbReference type="NCBIfam" id="NF010512">
    <property type="entry name" value="PRK13922.12-1"/>
    <property type="match status" value="1"/>
</dbReference>
<organism evidence="8 9">
    <name type="scientific">Plastoroseomonas arctica</name>
    <dbReference type="NCBI Taxonomy" id="1509237"/>
    <lineage>
        <taxon>Bacteria</taxon>
        <taxon>Pseudomonadati</taxon>
        <taxon>Pseudomonadota</taxon>
        <taxon>Alphaproteobacteria</taxon>
        <taxon>Acetobacterales</taxon>
        <taxon>Acetobacteraceae</taxon>
        <taxon>Plastoroseomonas</taxon>
    </lineage>
</organism>
<accession>A0AAF1K7A9</accession>
<proteinExistence type="inferred from homology"/>
<dbReference type="InterPro" id="IPR007221">
    <property type="entry name" value="MreC"/>
</dbReference>
<dbReference type="Gene3D" id="2.40.10.350">
    <property type="entry name" value="Rod shape-determining protein MreC, domain 2"/>
    <property type="match status" value="1"/>
</dbReference>
<evidence type="ECO:0000256" key="2">
    <source>
        <dbReference type="ARBA" id="ARBA00013855"/>
    </source>
</evidence>
<dbReference type="GO" id="GO:0008360">
    <property type="term" value="P:regulation of cell shape"/>
    <property type="evidence" value="ECO:0007669"/>
    <property type="project" value="UniProtKB-KW"/>
</dbReference>
<gene>
    <name evidence="8" type="primary">mreC</name>
    <name evidence="8" type="ORF">GXW79_17930</name>
</gene>
<dbReference type="PIRSF" id="PIRSF038471">
    <property type="entry name" value="MreC"/>
    <property type="match status" value="1"/>
</dbReference>